<dbReference type="PANTHER" id="PTHR11675:SF8">
    <property type="entry name" value="POLYPEPTIDE N-ACETYLGALACTOSAMINYLTRANSFERASE 14"/>
    <property type="match status" value="1"/>
</dbReference>
<dbReference type="SUPFAM" id="SSF53448">
    <property type="entry name" value="Nucleotide-diphospho-sugar transferases"/>
    <property type="match status" value="1"/>
</dbReference>
<dbReference type="Proteomes" id="UP001352852">
    <property type="component" value="Unassembled WGS sequence"/>
</dbReference>
<dbReference type="InterPro" id="IPR029044">
    <property type="entry name" value="Nucleotide-diphossugar_trans"/>
</dbReference>
<proteinExistence type="predicted"/>
<dbReference type="Gene3D" id="3.90.550.10">
    <property type="entry name" value="Spore Coat Polysaccharide Biosynthesis Protein SpsA, Chain A"/>
    <property type="match status" value="1"/>
</dbReference>
<keyword evidence="1" id="KW-1015">Disulfide bond</keyword>
<accession>A0ABU7DAF0</accession>
<reference evidence="2 3" key="1">
    <citation type="submission" date="2021-06" db="EMBL/GenBank/DDBJ databases">
        <authorList>
            <person name="Palmer J.M."/>
        </authorList>
    </citation>
    <scope>NUCLEOTIDE SEQUENCE [LARGE SCALE GENOMIC DNA]</scope>
    <source>
        <strain evidence="2 3">CL_MEX2019</strain>
        <tissue evidence="2">Muscle</tissue>
    </source>
</reference>
<sequence length="94" mass="10627">DPTRVVSPVIDIINMDTFAYVAASADLRGGFDWSLHFKWEQLSPEQKARRTDPTQPIKTPIIAGGLFVIDRSWFNHLGKYDTAMDIWGGENFGE</sequence>
<keyword evidence="3" id="KW-1185">Reference proteome</keyword>
<comment type="caution">
    <text evidence="2">The sequence shown here is derived from an EMBL/GenBank/DDBJ whole genome shotgun (WGS) entry which is preliminary data.</text>
</comment>
<name>A0ABU7DAF0_9TELE</name>
<evidence type="ECO:0000313" key="3">
    <source>
        <dbReference type="Proteomes" id="UP001352852"/>
    </source>
</evidence>
<protein>
    <submittedName>
        <fullName evidence="2">Polypeptide N-acetylgalactosaminyltransferase 16</fullName>
    </submittedName>
</protein>
<dbReference type="PANTHER" id="PTHR11675">
    <property type="entry name" value="N-ACETYLGALACTOSAMINYLTRANSFERASE"/>
    <property type="match status" value="1"/>
</dbReference>
<dbReference type="EMBL" id="JAHUTJ010018118">
    <property type="protein sequence ID" value="MED6271336.1"/>
    <property type="molecule type" value="Genomic_DNA"/>
</dbReference>
<gene>
    <name evidence="2" type="primary">GALNT16_2</name>
    <name evidence="2" type="ORF">CHARACLAT_019162</name>
</gene>
<evidence type="ECO:0000313" key="2">
    <source>
        <dbReference type="EMBL" id="MED6271336.1"/>
    </source>
</evidence>
<evidence type="ECO:0000256" key="1">
    <source>
        <dbReference type="ARBA" id="ARBA00023157"/>
    </source>
</evidence>
<feature type="non-terminal residue" evidence="2">
    <location>
        <position position="1"/>
    </location>
</feature>
<organism evidence="2 3">
    <name type="scientific">Characodon lateralis</name>
    <dbReference type="NCBI Taxonomy" id="208331"/>
    <lineage>
        <taxon>Eukaryota</taxon>
        <taxon>Metazoa</taxon>
        <taxon>Chordata</taxon>
        <taxon>Craniata</taxon>
        <taxon>Vertebrata</taxon>
        <taxon>Euteleostomi</taxon>
        <taxon>Actinopterygii</taxon>
        <taxon>Neopterygii</taxon>
        <taxon>Teleostei</taxon>
        <taxon>Neoteleostei</taxon>
        <taxon>Acanthomorphata</taxon>
        <taxon>Ovalentaria</taxon>
        <taxon>Atherinomorphae</taxon>
        <taxon>Cyprinodontiformes</taxon>
        <taxon>Goodeidae</taxon>
        <taxon>Characodon</taxon>
    </lineage>
</organism>